<gene>
    <name evidence="1" type="ORF">D7Y13_42075</name>
</gene>
<sequence>MRSVLSPFVGLLLVLLCVGPGCDSGPRPGSPEAPARTGSEVTVAIGARDVFSEALMGRVSALGFTWQDVARIRIDVEDAASHTALFSDFDLVPSPSGWSGTLPSLPRHQSLTFIARAYDGGGGLLFQGSTTQTLIADRESVALLLSPSGT</sequence>
<protein>
    <submittedName>
        <fullName evidence="1">Uncharacterized protein</fullName>
    </submittedName>
</protein>
<organism evidence="1 2">
    <name type="scientific">Corallococcus praedator</name>
    <dbReference type="NCBI Taxonomy" id="2316724"/>
    <lineage>
        <taxon>Bacteria</taxon>
        <taxon>Pseudomonadati</taxon>
        <taxon>Myxococcota</taxon>
        <taxon>Myxococcia</taxon>
        <taxon>Myxococcales</taxon>
        <taxon>Cystobacterineae</taxon>
        <taxon>Myxococcaceae</taxon>
        <taxon>Corallococcus</taxon>
    </lineage>
</organism>
<feature type="non-terminal residue" evidence="1">
    <location>
        <position position="150"/>
    </location>
</feature>
<accession>A0ABX9Q350</accession>
<evidence type="ECO:0000313" key="2">
    <source>
        <dbReference type="Proteomes" id="UP000278907"/>
    </source>
</evidence>
<proteinExistence type="predicted"/>
<dbReference type="Proteomes" id="UP000278907">
    <property type="component" value="Unassembled WGS sequence"/>
</dbReference>
<reference evidence="1 2" key="1">
    <citation type="submission" date="2018-09" db="EMBL/GenBank/DDBJ databases">
        <authorList>
            <person name="Livingstone P.G."/>
            <person name="Whitworth D.E."/>
        </authorList>
    </citation>
    <scope>NUCLEOTIDE SEQUENCE [LARGE SCALE GENOMIC DNA]</scope>
    <source>
        <strain evidence="1 2">CA031B</strain>
    </source>
</reference>
<comment type="caution">
    <text evidence="1">The sequence shown here is derived from an EMBL/GenBank/DDBJ whole genome shotgun (WGS) entry which is preliminary data.</text>
</comment>
<dbReference type="EMBL" id="RAWI01000838">
    <property type="protein sequence ID" value="RKH87232.1"/>
    <property type="molecule type" value="Genomic_DNA"/>
</dbReference>
<name>A0ABX9Q350_9BACT</name>
<keyword evidence="2" id="KW-1185">Reference proteome</keyword>
<evidence type="ECO:0000313" key="1">
    <source>
        <dbReference type="EMBL" id="RKH87232.1"/>
    </source>
</evidence>